<proteinExistence type="predicted"/>
<evidence type="ECO:0008006" key="4">
    <source>
        <dbReference type="Google" id="ProtNLM"/>
    </source>
</evidence>
<dbReference type="GO" id="GO:0006355">
    <property type="term" value="P:regulation of DNA-templated transcription"/>
    <property type="evidence" value="ECO:0007669"/>
    <property type="project" value="InterPro"/>
</dbReference>
<sequence>MAASPPKPPPFASHPTAAELIDSYLRPRVVSGTKADLYASGPDDLTGRFAPATAGDGQQAWYFFTRLKLQGGPTDRDHGSGRRHRFPSPLPRLPLGRRQAFAFAKKDQSGKLHQFRLDPDHGDDRDRGSQDAVSGPIVLCKAKPDDESPVAAMAGAPPGRKEVGDEASAAAGVVGPGREEDEETGSDLTVAAARIGIKRKAGDLQDSEETAAPAASLERQKSAGAAATGELCDDRRASGDAADEEEVEVPAETKEPRDPSKPQFYDFLANWDK</sequence>
<organism evidence="2 3">
    <name type="scientific">Digitaria exilis</name>
    <dbReference type="NCBI Taxonomy" id="1010633"/>
    <lineage>
        <taxon>Eukaryota</taxon>
        <taxon>Viridiplantae</taxon>
        <taxon>Streptophyta</taxon>
        <taxon>Embryophyta</taxon>
        <taxon>Tracheophyta</taxon>
        <taxon>Spermatophyta</taxon>
        <taxon>Magnoliopsida</taxon>
        <taxon>Liliopsida</taxon>
        <taxon>Poales</taxon>
        <taxon>Poaceae</taxon>
        <taxon>PACMAD clade</taxon>
        <taxon>Panicoideae</taxon>
        <taxon>Panicodae</taxon>
        <taxon>Paniceae</taxon>
        <taxon>Anthephorinae</taxon>
        <taxon>Digitaria</taxon>
    </lineage>
</organism>
<gene>
    <name evidence="2" type="ORF">HU200_047209</name>
</gene>
<name>A0A835EA44_9POAL</name>
<accession>A0A835EA44</accession>
<dbReference type="GO" id="GO:0003677">
    <property type="term" value="F:DNA binding"/>
    <property type="evidence" value="ECO:0007669"/>
    <property type="project" value="InterPro"/>
</dbReference>
<dbReference type="OrthoDB" id="655701at2759"/>
<dbReference type="InterPro" id="IPR036093">
    <property type="entry name" value="NAC_dom_sf"/>
</dbReference>
<protein>
    <recommendedName>
        <fullName evidence="4">NAC domain-containing protein</fullName>
    </recommendedName>
</protein>
<feature type="compositionally biased region" description="Basic and acidic residues" evidence="1">
    <location>
        <begin position="251"/>
        <end position="260"/>
    </location>
</feature>
<dbReference type="Proteomes" id="UP000636709">
    <property type="component" value="Unassembled WGS sequence"/>
</dbReference>
<feature type="region of interest" description="Disordered" evidence="1">
    <location>
        <begin position="72"/>
        <end position="265"/>
    </location>
</feature>
<evidence type="ECO:0000256" key="1">
    <source>
        <dbReference type="SAM" id="MobiDB-lite"/>
    </source>
</evidence>
<dbReference type="Gene3D" id="2.170.150.80">
    <property type="entry name" value="NAC domain"/>
    <property type="match status" value="1"/>
</dbReference>
<feature type="compositionally biased region" description="Basic and acidic residues" evidence="1">
    <location>
        <begin position="104"/>
        <end position="129"/>
    </location>
</feature>
<evidence type="ECO:0000313" key="2">
    <source>
        <dbReference type="EMBL" id="KAF8675726.1"/>
    </source>
</evidence>
<dbReference type="EMBL" id="JACEFO010002177">
    <property type="protein sequence ID" value="KAF8675726.1"/>
    <property type="molecule type" value="Genomic_DNA"/>
</dbReference>
<keyword evidence="3" id="KW-1185">Reference proteome</keyword>
<comment type="caution">
    <text evidence="2">The sequence shown here is derived from an EMBL/GenBank/DDBJ whole genome shotgun (WGS) entry which is preliminary data.</text>
</comment>
<reference evidence="2" key="1">
    <citation type="submission" date="2020-07" db="EMBL/GenBank/DDBJ databases">
        <title>Genome sequence and genetic diversity analysis of an under-domesticated orphan crop, white fonio (Digitaria exilis).</title>
        <authorList>
            <person name="Bennetzen J.L."/>
            <person name="Chen S."/>
            <person name="Ma X."/>
            <person name="Wang X."/>
            <person name="Yssel A.E.J."/>
            <person name="Chaluvadi S.R."/>
            <person name="Johnson M."/>
            <person name="Gangashetty P."/>
            <person name="Hamidou F."/>
            <person name="Sanogo M.D."/>
            <person name="Zwaenepoel A."/>
            <person name="Wallace J."/>
            <person name="Van De Peer Y."/>
            <person name="Van Deynze A."/>
        </authorList>
    </citation>
    <scope>NUCLEOTIDE SEQUENCE</scope>
    <source>
        <tissue evidence="2">Leaves</tissue>
    </source>
</reference>
<dbReference type="SUPFAM" id="SSF101941">
    <property type="entry name" value="NAC domain"/>
    <property type="match status" value="1"/>
</dbReference>
<evidence type="ECO:0000313" key="3">
    <source>
        <dbReference type="Proteomes" id="UP000636709"/>
    </source>
</evidence>
<dbReference type="AlphaFoldDB" id="A0A835EA44"/>